<comment type="caution">
    <text evidence="2">The sequence shown here is derived from an EMBL/GenBank/DDBJ whole genome shotgun (WGS) entry which is preliminary data.</text>
</comment>
<name>A0A8T0IG76_CERPU</name>
<keyword evidence="3" id="KW-1185">Reference proteome</keyword>
<organism evidence="2 3">
    <name type="scientific">Ceratodon purpureus</name>
    <name type="common">Fire moss</name>
    <name type="synonym">Dicranum purpureum</name>
    <dbReference type="NCBI Taxonomy" id="3225"/>
    <lineage>
        <taxon>Eukaryota</taxon>
        <taxon>Viridiplantae</taxon>
        <taxon>Streptophyta</taxon>
        <taxon>Embryophyta</taxon>
        <taxon>Bryophyta</taxon>
        <taxon>Bryophytina</taxon>
        <taxon>Bryopsida</taxon>
        <taxon>Dicranidae</taxon>
        <taxon>Pseudoditrichales</taxon>
        <taxon>Ditrichaceae</taxon>
        <taxon>Ceratodon</taxon>
    </lineage>
</organism>
<dbReference type="EMBL" id="CM026423">
    <property type="protein sequence ID" value="KAG0582774.1"/>
    <property type="molecule type" value="Genomic_DNA"/>
</dbReference>
<evidence type="ECO:0000313" key="2">
    <source>
        <dbReference type="EMBL" id="KAG0582774.1"/>
    </source>
</evidence>
<evidence type="ECO:0000313" key="3">
    <source>
        <dbReference type="Proteomes" id="UP000822688"/>
    </source>
</evidence>
<protein>
    <submittedName>
        <fullName evidence="2">Uncharacterized protein</fullName>
    </submittedName>
</protein>
<reference evidence="2" key="1">
    <citation type="submission" date="2020-06" db="EMBL/GenBank/DDBJ databases">
        <title>WGS assembly of Ceratodon purpureus strain R40.</title>
        <authorList>
            <person name="Carey S.B."/>
            <person name="Jenkins J."/>
            <person name="Shu S."/>
            <person name="Lovell J.T."/>
            <person name="Sreedasyam A."/>
            <person name="Maumus F."/>
            <person name="Tiley G.P."/>
            <person name="Fernandez-Pozo N."/>
            <person name="Barry K."/>
            <person name="Chen C."/>
            <person name="Wang M."/>
            <person name="Lipzen A."/>
            <person name="Daum C."/>
            <person name="Saski C.A."/>
            <person name="Payton A.C."/>
            <person name="Mcbreen J.C."/>
            <person name="Conrad R.E."/>
            <person name="Kollar L.M."/>
            <person name="Olsson S."/>
            <person name="Huttunen S."/>
            <person name="Landis J.B."/>
            <person name="Wickett N.J."/>
            <person name="Johnson M.G."/>
            <person name="Rensing S.A."/>
            <person name="Grimwood J."/>
            <person name="Schmutz J."/>
            <person name="Mcdaniel S.F."/>
        </authorList>
    </citation>
    <scope>NUCLEOTIDE SEQUENCE</scope>
    <source>
        <strain evidence="2">R40</strain>
    </source>
</reference>
<proteinExistence type="predicted"/>
<evidence type="ECO:0000256" key="1">
    <source>
        <dbReference type="SAM" id="MobiDB-lite"/>
    </source>
</evidence>
<gene>
    <name evidence="2" type="ORF">KC19_3G085100</name>
</gene>
<dbReference type="Proteomes" id="UP000822688">
    <property type="component" value="Chromosome 3"/>
</dbReference>
<accession>A0A8T0IG76</accession>
<dbReference type="AlphaFoldDB" id="A0A8T0IG76"/>
<sequence>MSEKPPLPSLSCPTHRAPDPKPLENLFRRHGKSRHARLLLGLLVLRELRFRSNLICRKLRFQNGLRLHTSKALSPRFPLSTLSLHQSRLHAIRHRRWHLSSASFPRFSHHRRRGRSRRRSTILRAIIKPRSSHLPLLRLRYLQVGTKPLRPPPLLLNIRHHRRHRSPRPVLLPNLPDLQFHILLLLNMLPFLQPLRGTLRMHGLHLRILLLHGLHLEPSTYPPILQSKPQSSNANTNRKHIKLNRLSAVAHSNAFHRRA</sequence>
<feature type="region of interest" description="Disordered" evidence="1">
    <location>
        <begin position="1"/>
        <end position="22"/>
    </location>
</feature>